<dbReference type="AlphaFoldDB" id="A0AAD5MZ88"/>
<feature type="region of interest" description="Disordered" evidence="1">
    <location>
        <begin position="56"/>
        <end position="103"/>
    </location>
</feature>
<reference evidence="3" key="1">
    <citation type="submission" date="2021-06" db="EMBL/GenBank/DDBJ databases">
        <title>Parelaphostrongylus tenuis whole genome reference sequence.</title>
        <authorList>
            <person name="Garwood T.J."/>
            <person name="Larsen P.A."/>
            <person name="Fountain-Jones N.M."/>
            <person name="Garbe J.R."/>
            <person name="Macchietto M.G."/>
            <person name="Kania S.A."/>
            <person name="Gerhold R.W."/>
            <person name="Richards J.E."/>
            <person name="Wolf T.M."/>
        </authorList>
    </citation>
    <scope>NUCLEOTIDE SEQUENCE</scope>
    <source>
        <strain evidence="3">MNPRO001-30</strain>
        <tissue evidence="3">Meninges</tissue>
    </source>
</reference>
<dbReference type="EMBL" id="JAHQIW010001870">
    <property type="protein sequence ID" value="KAJ1353864.1"/>
    <property type="molecule type" value="Genomic_DNA"/>
</dbReference>
<proteinExistence type="predicted"/>
<dbReference type="InterPro" id="IPR035940">
    <property type="entry name" value="CAP_sf"/>
</dbReference>
<evidence type="ECO:0000259" key="2">
    <source>
        <dbReference type="SMART" id="SM00198"/>
    </source>
</evidence>
<evidence type="ECO:0000313" key="4">
    <source>
        <dbReference type="Proteomes" id="UP001196413"/>
    </source>
</evidence>
<dbReference type="Gene3D" id="3.40.33.10">
    <property type="entry name" value="CAP"/>
    <property type="match status" value="1"/>
</dbReference>
<organism evidence="3 4">
    <name type="scientific">Parelaphostrongylus tenuis</name>
    <name type="common">Meningeal worm</name>
    <dbReference type="NCBI Taxonomy" id="148309"/>
    <lineage>
        <taxon>Eukaryota</taxon>
        <taxon>Metazoa</taxon>
        <taxon>Ecdysozoa</taxon>
        <taxon>Nematoda</taxon>
        <taxon>Chromadorea</taxon>
        <taxon>Rhabditida</taxon>
        <taxon>Rhabditina</taxon>
        <taxon>Rhabditomorpha</taxon>
        <taxon>Strongyloidea</taxon>
        <taxon>Metastrongylidae</taxon>
        <taxon>Parelaphostrongylus</taxon>
    </lineage>
</organism>
<accession>A0AAD5MZ88</accession>
<dbReference type="CDD" id="cd05380">
    <property type="entry name" value="CAP_euk"/>
    <property type="match status" value="1"/>
</dbReference>
<dbReference type="InterPro" id="IPR014044">
    <property type="entry name" value="CAP_dom"/>
</dbReference>
<dbReference type="Pfam" id="PF00188">
    <property type="entry name" value="CAP"/>
    <property type="match status" value="1"/>
</dbReference>
<evidence type="ECO:0000256" key="1">
    <source>
        <dbReference type="SAM" id="MobiDB-lite"/>
    </source>
</evidence>
<protein>
    <recommendedName>
        <fullName evidence="2">SCP domain-containing protein</fullName>
    </recommendedName>
</protein>
<sequence>MRTSTDLIIFRDLQDGEQVYRPGNSCRNGDECFRPELGVCEDGLCIIAMNTSTTVAPTNTTTTTSSSSTTTTTTTPTTTTTTPTTTTTTTPTTTTTTTSTRRRSTDCASTAFSTTFREVALGMHNNFRSLVATGRARNGEYPNENAPPASRMDLMEYDCQAEQLALSHAGSCDRRELPPFARPGYSENIHILDTAATDLLGAIQNVVRPFYAVDFTSLLACTVIRKALTGSDEDVAAETLAIEF</sequence>
<keyword evidence="4" id="KW-1185">Reference proteome</keyword>
<dbReference type="SMART" id="SM00198">
    <property type="entry name" value="SCP"/>
    <property type="match status" value="1"/>
</dbReference>
<dbReference type="SUPFAM" id="SSF55797">
    <property type="entry name" value="PR-1-like"/>
    <property type="match status" value="1"/>
</dbReference>
<comment type="caution">
    <text evidence="3">The sequence shown here is derived from an EMBL/GenBank/DDBJ whole genome shotgun (WGS) entry which is preliminary data.</text>
</comment>
<name>A0AAD5MZ88_PARTN</name>
<feature type="compositionally biased region" description="Low complexity" evidence="1">
    <location>
        <begin position="56"/>
        <end position="99"/>
    </location>
</feature>
<gene>
    <name evidence="3" type="ORF">KIN20_010629</name>
</gene>
<dbReference type="Proteomes" id="UP001196413">
    <property type="component" value="Unassembled WGS sequence"/>
</dbReference>
<evidence type="ECO:0000313" key="3">
    <source>
        <dbReference type="EMBL" id="KAJ1353864.1"/>
    </source>
</evidence>
<feature type="domain" description="SCP" evidence="2">
    <location>
        <begin position="115"/>
        <end position="241"/>
    </location>
</feature>